<dbReference type="AlphaFoldDB" id="A0A1E7JMI6"/>
<evidence type="ECO:0000313" key="1">
    <source>
        <dbReference type="EMBL" id="OEU89063.1"/>
    </source>
</evidence>
<dbReference type="RefSeq" id="WP_070013934.1">
    <property type="nucleotide sequence ID" value="NZ_LJGS01000044.1"/>
</dbReference>
<accession>A0A1E7JMI6</accession>
<reference evidence="1 2" key="1">
    <citation type="journal article" date="2016" name="Front. Microbiol.">
        <title>Comparative Genomics Analysis of Streptomyces Species Reveals Their Adaptation to the Marine Environment and Their Diversity at the Genomic Level.</title>
        <authorList>
            <person name="Tian X."/>
            <person name="Zhang Z."/>
            <person name="Yang T."/>
            <person name="Chen M."/>
            <person name="Li J."/>
            <person name="Chen F."/>
            <person name="Yang J."/>
            <person name="Li W."/>
            <person name="Zhang B."/>
            <person name="Zhang Z."/>
            <person name="Wu J."/>
            <person name="Zhang C."/>
            <person name="Long L."/>
            <person name="Xiao J."/>
        </authorList>
    </citation>
    <scope>NUCLEOTIDE SEQUENCE [LARGE SCALE GENOMIC DNA]</scope>
    <source>
        <strain evidence="1 2">SCSIO 10390</strain>
    </source>
</reference>
<protein>
    <submittedName>
        <fullName evidence="1">Uncharacterized protein</fullName>
    </submittedName>
</protein>
<organism evidence="1 2">
    <name type="scientific">Streptomyces abyssalis</name>
    <dbReference type="NCBI Taxonomy" id="933944"/>
    <lineage>
        <taxon>Bacteria</taxon>
        <taxon>Bacillati</taxon>
        <taxon>Actinomycetota</taxon>
        <taxon>Actinomycetes</taxon>
        <taxon>Kitasatosporales</taxon>
        <taxon>Streptomycetaceae</taxon>
        <taxon>Streptomyces</taxon>
    </lineage>
</organism>
<evidence type="ECO:0000313" key="2">
    <source>
        <dbReference type="Proteomes" id="UP000176087"/>
    </source>
</evidence>
<dbReference type="EMBL" id="LJGT01000039">
    <property type="protein sequence ID" value="OEU89063.1"/>
    <property type="molecule type" value="Genomic_DNA"/>
</dbReference>
<dbReference type="STRING" id="933944.AN215_14775"/>
<gene>
    <name evidence="1" type="ORF">AN215_14775</name>
</gene>
<sequence>MLDTAPLISAVQPAADRLRTLPESGLRRGAAAEGLALARELAVRAQRLEFPGRTPRELPDVGVFVVGDQLLVAAHDLAEILREVDADHELADAVGLVQLATVRIAAAATGKR</sequence>
<proteinExistence type="predicted"/>
<dbReference type="Proteomes" id="UP000176087">
    <property type="component" value="Unassembled WGS sequence"/>
</dbReference>
<comment type="caution">
    <text evidence="1">The sequence shown here is derived from an EMBL/GenBank/DDBJ whole genome shotgun (WGS) entry which is preliminary data.</text>
</comment>
<name>A0A1E7JMI6_9ACTN</name>
<keyword evidence="2" id="KW-1185">Reference proteome</keyword>
<dbReference type="OrthoDB" id="3854560at2"/>
<dbReference type="PATRIC" id="fig|933944.6.peg.119"/>